<sequence length="95" mass="10411">MCLLMMFRLVRGEERSGDEGDDEKETDGFVDVEAARISIERCHGKASSVANVSSMADGRMVGTGSQPHIRASRVAAGRKSLFAFHMFVLIESCEE</sequence>
<dbReference type="Proteomes" id="UP000233551">
    <property type="component" value="Unassembled WGS sequence"/>
</dbReference>
<evidence type="ECO:0000313" key="1">
    <source>
        <dbReference type="EMBL" id="PKI41490.1"/>
    </source>
</evidence>
<keyword evidence="2" id="KW-1185">Reference proteome</keyword>
<accession>A0A2I0ICS2</accession>
<evidence type="ECO:0000313" key="2">
    <source>
        <dbReference type="Proteomes" id="UP000233551"/>
    </source>
</evidence>
<dbReference type="AlphaFoldDB" id="A0A2I0ICS2"/>
<organism evidence="1 2">
    <name type="scientific">Punica granatum</name>
    <name type="common">Pomegranate</name>
    <dbReference type="NCBI Taxonomy" id="22663"/>
    <lineage>
        <taxon>Eukaryota</taxon>
        <taxon>Viridiplantae</taxon>
        <taxon>Streptophyta</taxon>
        <taxon>Embryophyta</taxon>
        <taxon>Tracheophyta</taxon>
        <taxon>Spermatophyta</taxon>
        <taxon>Magnoliopsida</taxon>
        <taxon>eudicotyledons</taxon>
        <taxon>Gunneridae</taxon>
        <taxon>Pentapetalae</taxon>
        <taxon>rosids</taxon>
        <taxon>malvids</taxon>
        <taxon>Myrtales</taxon>
        <taxon>Lythraceae</taxon>
        <taxon>Punica</taxon>
    </lineage>
</organism>
<comment type="caution">
    <text evidence="1">The sequence shown here is derived from an EMBL/GenBank/DDBJ whole genome shotgun (WGS) entry which is preliminary data.</text>
</comment>
<proteinExistence type="predicted"/>
<gene>
    <name evidence="1" type="ORF">CRG98_038117</name>
</gene>
<protein>
    <submittedName>
        <fullName evidence="1">Uncharacterized protein</fullName>
    </submittedName>
</protein>
<name>A0A2I0ICS2_PUNGR</name>
<dbReference type="EMBL" id="PGOL01003361">
    <property type="protein sequence ID" value="PKI41490.1"/>
    <property type="molecule type" value="Genomic_DNA"/>
</dbReference>
<reference evidence="1 2" key="1">
    <citation type="submission" date="2017-11" db="EMBL/GenBank/DDBJ databases">
        <title>De-novo sequencing of pomegranate (Punica granatum L.) genome.</title>
        <authorList>
            <person name="Akparov Z."/>
            <person name="Amiraslanov A."/>
            <person name="Hajiyeva S."/>
            <person name="Abbasov M."/>
            <person name="Kaur K."/>
            <person name="Hamwieh A."/>
            <person name="Solovyev V."/>
            <person name="Salamov A."/>
            <person name="Braich B."/>
            <person name="Kosarev P."/>
            <person name="Mahmoud A."/>
            <person name="Hajiyev E."/>
            <person name="Babayeva S."/>
            <person name="Izzatullayeva V."/>
            <person name="Mammadov A."/>
            <person name="Mammadov A."/>
            <person name="Sharifova S."/>
            <person name="Ojaghi J."/>
            <person name="Eynullazada K."/>
            <person name="Bayramov B."/>
            <person name="Abdulazimova A."/>
            <person name="Shahmuradov I."/>
        </authorList>
    </citation>
    <scope>NUCLEOTIDE SEQUENCE [LARGE SCALE GENOMIC DNA]</scope>
    <source>
        <strain evidence="2">cv. AG2017</strain>
        <tissue evidence="1">Leaf</tissue>
    </source>
</reference>